<name>A0A1Q8RAX1_9PEZI</name>
<feature type="region of interest" description="Disordered" evidence="1">
    <location>
        <begin position="1"/>
        <end position="23"/>
    </location>
</feature>
<protein>
    <submittedName>
        <fullName evidence="2">Uncharacterized protein</fullName>
    </submittedName>
</protein>
<dbReference type="EMBL" id="MPGH01000249">
    <property type="protein sequence ID" value="OLN81495.1"/>
    <property type="molecule type" value="Genomic_DNA"/>
</dbReference>
<accession>A0A1Q8RAX1</accession>
<sequence>MKLGPETVSLRSRPGPRRRRNLDEGSLLAIGSWGSHNSHEFYHAQSERLSSTIAGDDFSAKNGYDVLTPPGTYEDFILFPNEHGDVTTDAIFYPDEVPSAPMAPRIPRLHTPDLAPLSTDIQFFPCHDEEVEDRINETWYLAGREKIDKQRQ</sequence>
<comment type="caution">
    <text evidence="2">The sequence shown here is derived from an EMBL/GenBank/DDBJ whole genome shotgun (WGS) entry which is preliminary data.</text>
</comment>
<proteinExistence type="predicted"/>
<dbReference type="OrthoDB" id="4829551at2759"/>
<organism evidence="2 3">
    <name type="scientific">Colletotrichum chlorophyti</name>
    <dbReference type="NCBI Taxonomy" id="708187"/>
    <lineage>
        <taxon>Eukaryota</taxon>
        <taxon>Fungi</taxon>
        <taxon>Dikarya</taxon>
        <taxon>Ascomycota</taxon>
        <taxon>Pezizomycotina</taxon>
        <taxon>Sordariomycetes</taxon>
        <taxon>Hypocreomycetidae</taxon>
        <taxon>Glomerellales</taxon>
        <taxon>Glomerellaceae</taxon>
        <taxon>Colletotrichum</taxon>
    </lineage>
</organism>
<reference evidence="2 3" key="1">
    <citation type="submission" date="2016-11" db="EMBL/GenBank/DDBJ databases">
        <title>Draft Genome Assembly of Colletotrichum chlorophyti a pathogen of herbaceous plants.</title>
        <authorList>
            <person name="Gan P."/>
            <person name="Narusaka M."/>
            <person name="Tsushima A."/>
            <person name="Narusaka Y."/>
            <person name="Takano Y."/>
            <person name="Shirasu K."/>
        </authorList>
    </citation>
    <scope>NUCLEOTIDE SEQUENCE [LARGE SCALE GENOMIC DNA]</scope>
    <source>
        <strain evidence="2 3">NTL11</strain>
    </source>
</reference>
<evidence type="ECO:0000256" key="1">
    <source>
        <dbReference type="SAM" id="MobiDB-lite"/>
    </source>
</evidence>
<keyword evidence="3" id="KW-1185">Reference proteome</keyword>
<dbReference type="Proteomes" id="UP000186583">
    <property type="component" value="Unassembled WGS sequence"/>
</dbReference>
<evidence type="ECO:0000313" key="2">
    <source>
        <dbReference type="EMBL" id="OLN81495.1"/>
    </source>
</evidence>
<dbReference type="AlphaFoldDB" id="A0A1Q8RAX1"/>
<gene>
    <name evidence="2" type="ORF">CCHL11_10313</name>
</gene>
<evidence type="ECO:0000313" key="3">
    <source>
        <dbReference type="Proteomes" id="UP000186583"/>
    </source>
</evidence>